<keyword evidence="4" id="KW-0408">Iron</keyword>
<dbReference type="PROSITE" id="PS00198">
    <property type="entry name" value="4FE4S_FER_1"/>
    <property type="match status" value="1"/>
</dbReference>
<evidence type="ECO:0000256" key="6">
    <source>
        <dbReference type="ARBA" id="ARBA00023136"/>
    </source>
</evidence>
<dbReference type="SUPFAM" id="SSF54862">
    <property type="entry name" value="4Fe-4S ferredoxins"/>
    <property type="match status" value="1"/>
</dbReference>
<comment type="caution">
    <text evidence="9">The sequence shown here is derived from an EMBL/GenBank/DDBJ whole genome shotgun (WGS) entry which is preliminary data.</text>
</comment>
<dbReference type="PANTHER" id="PTHR30224:SF4">
    <property type="entry name" value="ELECTRON TRANSPORT PROTEIN YCCM-RELATED"/>
    <property type="match status" value="1"/>
</dbReference>
<feature type="transmembrane region" description="Helical" evidence="7">
    <location>
        <begin position="324"/>
        <end position="342"/>
    </location>
</feature>
<feature type="transmembrane region" description="Helical" evidence="7">
    <location>
        <begin position="33"/>
        <end position="52"/>
    </location>
</feature>
<evidence type="ECO:0000256" key="5">
    <source>
        <dbReference type="ARBA" id="ARBA00023014"/>
    </source>
</evidence>
<organism evidence="9 10">
    <name type="scientific">Fodinibius salicampi</name>
    <dbReference type="NCBI Taxonomy" id="1920655"/>
    <lineage>
        <taxon>Bacteria</taxon>
        <taxon>Pseudomonadati</taxon>
        <taxon>Balneolota</taxon>
        <taxon>Balneolia</taxon>
        <taxon>Balneolales</taxon>
        <taxon>Balneolaceae</taxon>
        <taxon>Fodinibius</taxon>
    </lineage>
</organism>
<keyword evidence="5" id="KW-0411">Iron-sulfur</keyword>
<evidence type="ECO:0000313" key="9">
    <source>
        <dbReference type="EMBL" id="MCW9711828.1"/>
    </source>
</evidence>
<dbReference type="InterPro" id="IPR017896">
    <property type="entry name" value="4Fe4S_Fe-S-bd"/>
</dbReference>
<comment type="subcellular location">
    <subcellularLocation>
        <location evidence="1">Cell membrane</location>
    </subcellularLocation>
</comment>
<dbReference type="EMBL" id="JAJNDC010000001">
    <property type="protein sequence ID" value="MCW9711828.1"/>
    <property type="molecule type" value="Genomic_DNA"/>
</dbReference>
<dbReference type="RefSeq" id="WP_265787347.1">
    <property type="nucleotide sequence ID" value="NZ_BAABRS010000001.1"/>
</dbReference>
<evidence type="ECO:0000259" key="8">
    <source>
        <dbReference type="PROSITE" id="PS51379"/>
    </source>
</evidence>
<keyword evidence="7" id="KW-0812">Transmembrane</keyword>
<dbReference type="InterPro" id="IPR052378">
    <property type="entry name" value="NosR_regulator"/>
</dbReference>
<dbReference type="InterPro" id="IPR017900">
    <property type="entry name" value="4Fe4S_Fe_S_CS"/>
</dbReference>
<name>A0ABT3PVG2_9BACT</name>
<feature type="transmembrane region" description="Helical" evidence="7">
    <location>
        <begin position="281"/>
        <end position="304"/>
    </location>
</feature>
<keyword evidence="3" id="KW-0479">Metal-binding</keyword>
<proteinExistence type="predicted"/>
<feature type="transmembrane region" description="Helical" evidence="7">
    <location>
        <begin position="451"/>
        <end position="472"/>
    </location>
</feature>
<keyword evidence="6 7" id="KW-0472">Membrane</keyword>
<keyword evidence="10" id="KW-1185">Reference proteome</keyword>
<feature type="transmembrane region" description="Helical" evidence="7">
    <location>
        <begin position="114"/>
        <end position="132"/>
    </location>
</feature>
<reference evidence="9 10" key="1">
    <citation type="submission" date="2021-11" db="EMBL/GenBank/DDBJ databases">
        <title>Aliifidinibius sp. nov., a new bacterium isolated from saline soil.</title>
        <authorList>
            <person name="Galisteo C."/>
            <person name="De La Haba R."/>
            <person name="Sanchez-Porro C."/>
            <person name="Ventosa A."/>
        </authorList>
    </citation>
    <scope>NUCLEOTIDE SEQUENCE [LARGE SCALE GENOMIC DNA]</scope>
    <source>
        <strain evidence="9 10">KACC 190600</strain>
    </source>
</reference>
<evidence type="ECO:0000256" key="2">
    <source>
        <dbReference type="ARBA" id="ARBA00022475"/>
    </source>
</evidence>
<dbReference type="PANTHER" id="PTHR30224">
    <property type="entry name" value="ELECTRON TRANSPORT PROTEIN"/>
    <property type="match status" value="1"/>
</dbReference>
<feature type="transmembrane region" description="Helical" evidence="7">
    <location>
        <begin position="363"/>
        <end position="389"/>
    </location>
</feature>
<accession>A0ABT3PVG2</accession>
<feature type="transmembrane region" description="Helical" evidence="7">
    <location>
        <begin position="418"/>
        <end position="439"/>
    </location>
</feature>
<dbReference type="PROSITE" id="PS51379">
    <property type="entry name" value="4FE4S_FER_2"/>
    <property type="match status" value="1"/>
</dbReference>
<sequence>MGYNNPTGQGGSATNLLDLPLIGDFLRWRHSRMFMQSIMLIIALAMILHGLLGPQQAPRNLSTLLTWVHYRGVLVLILLVAGNFFCMACPFMLPRELARRFSKPVRNWPRWLRNKWLSIGLFVLILFSYEYFDLWGSPWWTAWLIIAYFSAALLVDAFFKKASFCKYVCPIGQFNFISSTVSPLEVKVADPDTCLECTTKDCIKGTRDPNDHDKVVQRGCELALFQPKKVGNMDCTFCMDCVHACPHDNVAVSTKVPGSELWADTRRSGIGRFGNRKDLSVLALVFTFGALLNAFGMVSPVYAFQNWLAGIMNTTSEATVLGTLFFLMLVVEPIVLLGLAAYGTSSWTATGEKLLPVVMRYSYALVPFGFGLWVAHYSFHFLTGIWTFVPVIQEMLADWGIPIFGAPAWQLSGLPEQLVYPLELGFLSLGLLGSLLVTYRISFREYKARPWQAFIPWAVLCVVLFCAALWLLNQPMEMRGTFLGG</sequence>
<feature type="transmembrane region" description="Helical" evidence="7">
    <location>
        <begin position="72"/>
        <end position="93"/>
    </location>
</feature>
<keyword evidence="2" id="KW-1003">Cell membrane</keyword>
<evidence type="ECO:0000256" key="4">
    <source>
        <dbReference type="ARBA" id="ARBA00023004"/>
    </source>
</evidence>
<keyword evidence="7" id="KW-1133">Transmembrane helix</keyword>
<feature type="domain" description="4Fe-4S ferredoxin-type" evidence="8">
    <location>
        <begin position="227"/>
        <end position="255"/>
    </location>
</feature>
<evidence type="ECO:0000256" key="7">
    <source>
        <dbReference type="SAM" id="Phobius"/>
    </source>
</evidence>
<evidence type="ECO:0000313" key="10">
    <source>
        <dbReference type="Proteomes" id="UP001207337"/>
    </source>
</evidence>
<evidence type="ECO:0000256" key="1">
    <source>
        <dbReference type="ARBA" id="ARBA00004236"/>
    </source>
</evidence>
<dbReference type="Proteomes" id="UP001207337">
    <property type="component" value="Unassembled WGS sequence"/>
</dbReference>
<gene>
    <name evidence="9" type="ORF">LQ318_02825</name>
</gene>
<feature type="transmembrane region" description="Helical" evidence="7">
    <location>
        <begin position="138"/>
        <end position="159"/>
    </location>
</feature>
<protein>
    <recommendedName>
        <fullName evidence="8">4Fe-4S ferredoxin-type domain-containing protein</fullName>
    </recommendedName>
</protein>
<evidence type="ECO:0000256" key="3">
    <source>
        <dbReference type="ARBA" id="ARBA00022723"/>
    </source>
</evidence>